<reference evidence="5" key="1">
    <citation type="journal article" date="2023" name="Access Microbiol">
        <title>De-novo genome assembly for Akanthomyces muscarius, a biocontrol agent of insect agricultural pests.</title>
        <authorList>
            <person name="Erdos Z."/>
            <person name="Studholme D.J."/>
            <person name="Raymond B."/>
            <person name="Sharma M."/>
        </authorList>
    </citation>
    <scope>NUCLEOTIDE SEQUENCE</scope>
    <source>
        <strain evidence="5">Ve6</strain>
    </source>
</reference>
<dbReference type="Gene3D" id="3.50.50.60">
    <property type="entry name" value="FAD/NAD(P)-binding domain"/>
    <property type="match status" value="1"/>
</dbReference>
<sequence length="411" mass="45019">MTAPLRILISGSGIAGPATAFWLSRLGHKCTVIERHHELRTGGQQIDIRGSGLEAICRMGLLDQVRKHTVDEQGTEFIDITGNRRAFFPKSGRDEMQSFSGEYEIMRGDLCRIIFEATKQSVTYRFGLSIEDFTEKGKAVSVTLSDSSVETYDLIVGADGFSSRIRKKMLANFDPSREVKSLQTACAFYRVQRQPQDSDVCTFCILPGKRLLSARWHSKESGQGYLATMSRMDELRASLKDDVAVQKHLLAQIFADSGALGSRLVDAMMKADDFYMTEVAQVTAANWSNGNAVLVGDAGYCPSPFTGMGTSLALVGAYVLAGEISKHPGDLAEALASYDRTLRPYVTEIQKLPPGVPGILYPKTTWGVRMINFLIGSVSALKGDKIFGLFAATSDSSRTGWKMPGYLAMQI</sequence>
<keyword evidence="1" id="KW-0285">Flavoprotein</keyword>
<keyword evidence="2" id="KW-0274">FAD</keyword>
<dbReference type="InterPro" id="IPR036188">
    <property type="entry name" value="FAD/NAD-bd_sf"/>
</dbReference>
<evidence type="ECO:0000256" key="2">
    <source>
        <dbReference type="ARBA" id="ARBA00022827"/>
    </source>
</evidence>
<dbReference type="GO" id="GO:0071949">
    <property type="term" value="F:FAD binding"/>
    <property type="evidence" value="ECO:0007669"/>
    <property type="project" value="InterPro"/>
</dbReference>
<protein>
    <recommendedName>
        <fullName evidence="4">FAD-binding domain-containing protein</fullName>
    </recommendedName>
</protein>
<feature type="domain" description="FAD-binding" evidence="4">
    <location>
        <begin position="7"/>
        <end position="343"/>
    </location>
</feature>
<dbReference type="SUPFAM" id="SSF51905">
    <property type="entry name" value="FAD/NAD(P)-binding domain"/>
    <property type="match status" value="1"/>
</dbReference>
<dbReference type="PRINTS" id="PR00420">
    <property type="entry name" value="RNGMNOXGNASE"/>
</dbReference>
<dbReference type="AlphaFoldDB" id="A0A9W8UIH6"/>
<organism evidence="5 6">
    <name type="scientific">Akanthomyces muscarius</name>
    <name type="common">Entomopathogenic fungus</name>
    <name type="synonym">Lecanicillium muscarium</name>
    <dbReference type="NCBI Taxonomy" id="2231603"/>
    <lineage>
        <taxon>Eukaryota</taxon>
        <taxon>Fungi</taxon>
        <taxon>Dikarya</taxon>
        <taxon>Ascomycota</taxon>
        <taxon>Pezizomycotina</taxon>
        <taxon>Sordariomycetes</taxon>
        <taxon>Hypocreomycetidae</taxon>
        <taxon>Hypocreales</taxon>
        <taxon>Cordycipitaceae</taxon>
        <taxon>Akanthomyces</taxon>
    </lineage>
</organism>
<evidence type="ECO:0000256" key="3">
    <source>
        <dbReference type="ARBA" id="ARBA00023002"/>
    </source>
</evidence>
<dbReference type="Gene3D" id="3.30.9.10">
    <property type="entry name" value="D-Amino Acid Oxidase, subunit A, domain 2"/>
    <property type="match status" value="1"/>
</dbReference>
<comment type="caution">
    <text evidence="5">The sequence shown here is derived from an EMBL/GenBank/DDBJ whole genome shotgun (WGS) entry which is preliminary data.</text>
</comment>
<evidence type="ECO:0000313" key="6">
    <source>
        <dbReference type="Proteomes" id="UP001144673"/>
    </source>
</evidence>
<dbReference type="EMBL" id="JAJHUN010000011">
    <property type="protein sequence ID" value="KAJ4145994.1"/>
    <property type="molecule type" value="Genomic_DNA"/>
</dbReference>
<dbReference type="RefSeq" id="XP_056049664.1">
    <property type="nucleotide sequence ID" value="XM_056196101.1"/>
</dbReference>
<dbReference type="PANTHER" id="PTHR46865">
    <property type="entry name" value="OXIDOREDUCTASE-RELATED"/>
    <property type="match status" value="1"/>
</dbReference>
<evidence type="ECO:0000256" key="1">
    <source>
        <dbReference type="ARBA" id="ARBA00022630"/>
    </source>
</evidence>
<dbReference type="InterPro" id="IPR051704">
    <property type="entry name" value="FAD_aromatic-hydroxylase"/>
</dbReference>
<keyword evidence="6" id="KW-1185">Reference proteome</keyword>
<dbReference type="GO" id="GO:0016491">
    <property type="term" value="F:oxidoreductase activity"/>
    <property type="evidence" value="ECO:0007669"/>
    <property type="project" value="UniProtKB-KW"/>
</dbReference>
<dbReference type="InterPro" id="IPR002938">
    <property type="entry name" value="FAD-bd"/>
</dbReference>
<accession>A0A9W8UIH6</accession>
<evidence type="ECO:0000259" key="4">
    <source>
        <dbReference type="Pfam" id="PF01494"/>
    </source>
</evidence>
<dbReference type="Proteomes" id="UP001144673">
    <property type="component" value="Chromosome 2"/>
</dbReference>
<dbReference type="Pfam" id="PF01494">
    <property type="entry name" value="FAD_binding_3"/>
    <property type="match status" value="1"/>
</dbReference>
<dbReference type="KEGG" id="amus:LMH87_004825"/>
<dbReference type="GeneID" id="80891984"/>
<evidence type="ECO:0000313" key="5">
    <source>
        <dbReference type="EMBL" id="KAJ4145994.1"/>
    </source>
</evidence>
<dbReference type="PANTHER" id="PTHR46865:SF7">
    <property type="entry name" value="MONOOXYGENASE, PUTATIVE (AFU_ORTHOLOGUE AFUA_8G07040)-RELATED"/>
    <property type="match status" value="1"/>
</dbReference>
<name>A0A9W8UIH6_AKAMU</name>
<gene>
    <name evidence="5" type="ORF">LMH87_004825</name>
</gene>
<proteinExistence type="predicted"/>
<keyword evidence="3" id="KW-0560">Oxidoreductase</keyword>